<gene>
    <name evidence="3" type="ORF">CLV62_12843</name>
</gene>
<feature type="domain" description="LiaF transmembrane" evidence="2">
    <location>
        <begin position="12"/>
        <end position="106"/>
    </location>
</feature>
<dbReference type="OrthoDB" id="997540at2"/>
<evidence type="ECO:0000259" key="2">
    <source>
        <dbReference type="Pfam" id="PF22570"/>
    </source>
</evidence>
<dbReference type="Proteomes" id="UP000247973">
    <property type="component" value="Unassembled WGS sequence"/>
</dbReference>
<reference evidence="3 4" key="1">
    <citation type="submission" date="2018-03" db="EMBL/GenBank/DDBJ databases">
        <title>Genomic Encyclopedia of Archaeal and Bacterial Type Strains, Phase II (KMG-II): from individual species to whole genera.</title>
        <authorList>
            <person name="Goeker M."/>
        </authorList>
    </citation>
    <scope>NUCLEOTIDE SEQUENCE [LARGE SCALE GENOMIC DNA]</scope>
    <source>
        <strain evidence="3 4">DSM 100214</strain>
    </source>
</reference>
<feature type="transmembrane region" description="Helical" evidence="1">
    <location>
        <begin position="63"/>
        <end position="82"/>
    </location>
</feature>
<keyword evidence="4" id="KW-1185">Reference proteome</keyword>
<evidence type="ECO:0000313" key="3">
    <source>
        <dbReference type="EMBL" id="PXV60955.1"/>
    </source>
</evidence>
<dbReference type="AlphaFoldDB" id="A0A2V3PJG4"/>
<protein>
    <recommendedName>
        <fullName evidence="2">LiaF transmembrane domain-containing protein</fullName>
    </recommendedName>
</protein>
<feature type="transmembrane region" description="Helical" evidence="1">
    <location>
        <begin position="88"/>
        <end position="105"/>
    </location>
</feature>
<dbReference type="InterPro" id="IPR054331">
    <property type="entry name" value="LiaF_TM"/>
</dbReference>
<keyword evidence="1" id="KW-0812">Transmembrane</keyword>
<dbReference type="RefSeq" id="WP_110312016.1">
    <property type="nucleotide sequence ID" value="NZ_QICL01000028.1"/>
</dbReference>
<accession>A0A2V3PJG4</accession>
<feature type="transmembrane region" description="Helical" evidence="1">
    <location>
        <begin position="12"/>
        <end position="33"/>
    </location>
</feature>
<name>A0A2V3PJG4_9BACT</name>
<evidence type="ECO:0000313" key="4">
    <source>
        <dbReference type="Proteomes" id="UP000247973"/>
    </source>
</evidence>
<keyword evidence="1" id="KW-0472">Membrane</keyword>
<comment type="caution">
    <text evidence="3">The sequence shown here is derived from an EMBL/GenBank/DDBJ whole genome shotgun (WGS) entry which is preliminary data.</text>
</comment>
<evidence type="ECO:0000256" key="1">
    <source>
        <dbReference type="SAM" id="Phobius"/>
    </source>
</evidence>
<dbReference type="Pfam" id="PF22570">
    <property type="entry name" value="LiaF-TM"/>
    <property type="match status" value="1"/>
</dbReference>
<keyword evidence="1" id="KW-1133">Transmembrane helix</keyword>
<dbReference type="EMBL" id="QICL01000028">
    <property type="protein sequence ID" value="PXV60955.1"/>
    <property type="molecule type" value="Genomic_DNA"/>
</dbReference>
<organism evidence="3 4">
    <name type="scientific">Dysgonomonas alginatilytica</name>
    <dbReference type="NCBI Taxonomy" id="1605892"/>
    <lineage>
        <taxon>Bacteria</taxon>
        <taxon>Pseudomonadati</taxon>
        <taxon>Bacteroidota</taxon>
        <taxon>Bacteroidia</taxon>
        <taxon>Bacteroidales</taxon>
        <taxon>Dysgonomonadaceae</taxon>
        <taxon>Dysgonomonas</taxon>
    </lineage>
</organism>
<sequence length="107" mass="11837">MAKSSGNRLPYGLLILIIGIIYLLSKTGILSNIPYADKLMNIGTFFIIAGVIFLFTKAEKTMGIVFTAIGVIMNFDFFFGWIHNYSSLIVPVILVIIGLFMVITAKK</sequence>
<proteinExistence type="predicted"/>
<feature type="transmembrane region" description="Helical" evidence="1">
    <location>
        <begin position="39"/>
        <end position="56"/>
    </location>
</feature>